<proteinExistence type="predicted"/>
<evidence type="ECO:0000313" key="3">
    <source>
        <dbReference type="Proteomes" id="UP001154114"/>
    </source>
</evidence>
<feature type="compositionally biased region" description="Polar residues" evidence="1">
    <location>
        <begin position="88"/>
        <end position="111"/>
    </location>
</feature>
<protein>
    <submittedName>
        <fullName evidence="2">Uncharacterized protein</fullName>
    </submittedName>
</protein>
<accession>A0A9P0FXR5</accession>
<sequence length="251" mass="27326">MAPVKFGLFKARSRDYQEQPSTENLLHTSNSSDQLGTPSSPVPSTSKGLPEDSTAVLADVHNDSEDDELSQKMAPTRRISECSRLEDSQINYQPLKNQQSTDATSVSTLNSDGEEQEKTAIDDDASTTCDVLSLQFDETSIAASEDLSVYCGTLKKTKKLRIKEEKQLRDFDMWQASNVEVMQHLLSKTGTLDEQIKWEAIATARGLCILKDSCTCDDCTRAKYLAGVTDGDGGLGAAPLFSAISVGCIVQ</sequence>
<keyword evidence="3" id="KW-1185">Reference proteome</keyword>
<dbReference type="AlphaFoldDB" id="A0A9P0FXR5"/>
<dbReference type="EMBL" id="LR824032">
    <property type="protein sequence ID" value="CAH0599822.1"/>
    <property type="molecule type" value="Genomic_DNA"/>
</dbReference>
<dbReference type="OrthoDB" id="7416705at2759"/>
<evidence type="ECO:0000313" key="2">
    <source>
        <dbReference type="EMBL" id="CAH0599822.1"/>
    </source>
</evidence>
<dbReference type="Proteomes" id="UP001154114">
    <property type="component" value="Chromosome 29"/>
</dbReference>
<organism evidence="2 3">
    <name type="scientific">Chrysodeixis includens</name>
    <name type="common">Soybean looper</name>
    <name type="synonym">Pseudoplusia includens</name>
    <dbReference type="NCBI Taxonomy" id="689277"/>
    <lineage>
        <taxon>Eukaryota</taxon>
        <taxon>Metazoa</taxon>
        <taxon>Ecdysozoa</taxon>
        <taxon>Arthropoda</taxon>
        <taxon>Hexapoda</taxon>
        <taxon>Insecta</taxon>
        <taxon>Pterygota</taxon>
        <taxon>Neoptera</taxon>
        <taxon>Endopterygota</taxon>
        <taxon>Lepidoptera</taxon>
        <taxon>Glossata</taxon>
        <taxon>Ditrysia</taxon>
        <taxon>Noctuoidea</taxon>
        <taxon>Noctuidae</taxon>
        <taxon>Plusiinae</taxon>
        <taxon>Chrysodeixis</taxon>
    </lineage>
</organism>
<name>A0A9P0FXR5_CHRIL</name>
<feature type="compositionally biased region" description="Polar residues" evidence="1">
    <location>
        <begin position="18"/>
        <end position="47"/>
    </location>
</feature>
<gene>
    <name evidence="2" type="ORF">CINC_LOCUS8938</name>
</gene>
<evidence type="ECO:0000256" key="1">
    <source>
        <dbReference type="SAM" id="MobiDB-lite"/>
    </source>
</evidence>
<reference evidence="2" key="1">
    <citation type="submission" date="2021-12" db="EMBL/GenBank/DDBJ databases">
        <authorList>
            <person name="King R."/>
        </authorList>
    </citation>
    <scope>NUCLEOTIDE SEQUENCE</scope>
</reference>
<feature type="region of interest" description="Disordered" evidence="1">
    <location>
        <begin position="1"/>
        <end position="124"/>
    </location>
</feature>
<feature type="compositionally biased region" description="Basic and acidic residues" evidence="1">
    <location>
        <begin position="78"/>
        <end position="87"/>
    </location>
</feature>